<dbReference type="EMBL" id="FOZZ01000005">
    <property type="protein sequence ID" value="SFS78785.1"/>
    <property type="molecule type" value="Genomic_DNA"/>
</dbReference>
<accession>A0A1I6SP92</accession>
<dbReference type="EC" id="2.1.1.181" evidence="6"/>
<gene>
    <name evidence="6" type="primary">rlmF</name>
    <name evidence="7" type="ORF">SAMN05660206_10516</name>
</gene>
<evidence type="ECO:0000256" key="5">
    <source>
        <dbReference type="ARBA" id="ARBA00022691"/>
    </source>
</evidence>
<sequence length="301" mass="34334">MDSNTSKKTLHERNIHKTGYDFPKLIRANPALKELLIKTPKGTTSIDFADPVSVLALNKALLLAYYNIQNWSILSHSLCPPIPGRADYIHHLADLLVSENDGNIPTGNKVNILDIGTGSSLIYPILGERIYGWNFVGTDIDETALNHAQSLIKTNRDLSKHITLQLQEDKKQIFKGIVRKEDRFNAVMCNPPFFKSREDNWGKTSKKFHNLHKNPEKLPVQNFGGHANELWCEGGERQFIRTMINESMLYKGQLGWITTLVSDKDNLKPLIANLEYNKASKIEIIRMEQGNKTMRILAWKW</sequence>
<keyword evidence="8" id="KW-1185">Reference proteome</keyword>
<comment type="similarity">
    <text evidence="6">Belongs to the methyltransferase superfamily. METTL16/RlmF family.</text>
</comment>
<dbReference type="RefSeq" id="WP_093365066.1">
    <property type="nucleotide sequence ID" value="NZ_FOZZ01000005.1"/>
</dbReference>
<dbReference type="GO" id="GO:0052907">
    <property type="term" value="F:23S rRNA (adenine(1618)-N(6))-methyltransferase activity"/>
    <property type="evidence" value="ECO:0007669"/>
    <property type="project" value="UniProtKB-EC"/>
</dbReference>
<dbReference type="InterPro" id="IPR029063">
    <property type="entry name" value="SAM-dependent_MTases_sf"/>
</dbReference>
<evidence type="ECO:0000313" key="8">
    <source>
        <dbReference type="Proteomes" id="UP000198785"/>
    </source>
</evidence>
<keyword evidence="3 6" id="KW-0489">Methyltransferase</keyword>
<proteinExistence type="inferred from homology"/>
<comment type="catalytic activity">
    <reaction evidence="6">
        <text>adenosine(1618) in 23S rRNA + S-adenosyl-L-methionine = N(6)-methyladenosine(1618) in 23S rRNA + S-adenosyl-L-homocysteine + H(+)</text>
        <dbReference type="Rhea" id="RHEA:16497"/>
        <dbReference type="Rhea" id="RHEA-COMP:10229"/>
        <dbReference type="Rhea" id="RHEA-COMP:10231"/>
        <dbReference type="ChEBI" id="CHEBI:15378"/>
        <dbReference type="ChEBI" id="CHEBI:57856"/>
        <dbReference type="ChEBI" id="CHEBI:59789"/>
        <dbReference type="ChEBI" id="CHEBI:74411"/>
        <dbReference type="ChEBI" id="CHEBI:74449"/>
        <dbReference type="EC" id="2.1.1.181"/>
    </reaction>
</comment>
<name>A0A1I6SP92_9SPHI</name>
<dbReference type="STRING" id="683125.SAMN05660206_10516"/>
<reference evidence="7 8" key="1">
    <citation type="submission" date="2016-10" db="EMBL/GenBank/DDBJ databases">
        <authorList>
            <person name="de Groot N.N."/>
        </authorList>
    </citation>
    <scope>NUCLEOTIDE SEQUENCE [LARGE SCALE GENOMIC DNA]</scope>
    <source>
        <strain evidence="7 8">DSM 22789</strain>
    </source>
</reference>
<dbReference type="GO" id="GO:0070475">
    <property type="term" value="P:rRNA base methylation"/>
    <property type="evidence" value="ECO:0007669"/>
    <property type="project" value="TreeGrafter"/>
</dbReference>
<keyword evidence="1 6" id="KW-0963">Cytoplasm</keyword>
<dbReference type="AlphaFoldDB" id="A0A1I6SP92"/>
<comment type="function">
    <text evidence="6">Specifically methylates the adenine in position 1618 of 23S rRNA.</text>
</comment>
<dbReference type="InterPro" id="IPR010286">
    <property type="entry name" value="METTL16/RlmF"/>
</dbReference>
<dbReference type="Proteomes" id="UP000198785">
    <property type="component" value="Unassembled WGS sequence"/>
</dbReference>
<keyword evidence="4 6" id="KW-0808">Transferase</keyword>
<dbReference type="NCBIfam" id="NF008725">
    <property type="entry name" value="PRK11727.1"/>
    <property type="match status" value="1"/>
</dbReference>
<dbReference type="HAMAP" id="MF_01848">
    <property type="entry name" value="23SrRNA_methyltr_F"/>
    <property type="match status" value="1"/>
</dbReference>
<protein>
    <recommendedName>
        <fullName evidence="6">Ribosomal RNA large subunit methyltransferase F</fullName>
        <ecNumber evidence="6">2.1.1.181</ecNumber>
    </recommendedName>
    <alternativeName>
        <fullName evidence="6">23S rRNA mA1618 methyltransferase</fullName>
    </alternativeName>
    <alternativeName>
        <fullName evidence="6">rRNA adenine N-6-methyltransferase</fullName>
    </alternativeName>
</protein>
<keyword evidence="5 6" id="KW-0949">S-adenosyl-L-methionine</keyword>
<dbReference type="GO" id="GO:0005737">
    <property type="term" value="C:cytoplasm"/>
    <property type="evidence" value="ECO:0007669"/>
    <property type="project" value="UniProtKB-SubCell"/>
</dbReference>
<keyword evidence="2 6" id="KW-0698">rRNA processing</keyword>
<evidence type="ECO:0000256" key="3">
    <source>
        <dbReference type="ARBA" id="ARBA00022603"/>
    </source>
</evidence>
<dbReference type="SUPFAM" id="SSF53335">
    <property type="entry name" value="S-adenosyl-L-methionine-dependent methyltransferases"/>
    <property type="match status" value="1"/>
</dbReference>
<dbReference type="Gene3D" id="3.40.50.150">
    <property type="entry name" value="Vaccinia Virus protein VP39"/>
    <property type="match status" value="1"/>
</dbReference>
<evidence type="ECO:0000256" key="4">
    <source>
        <dbReference type="ARBA" id="ARBA00022679"/>
    </source>
</evidence>
<dbReference type="InterPro" id="IPR016909">
    <property type="entry name" value="rRNA_lsu_MeTfrase_F"/>
</dbReference>
<evidence type="ECO:0000256" key="2">
    <source>
        <dbReference type="ARBA" id="ARBA00022552"/>
    </source>
</evidence>
<evidence type="ECO:0000256" key="6">
    <source>
        <dbReference type="HAMAP-Rule" id="MF_01848"/>
    </source>
</evidence>
<dbReference type="PIRSF" id="PIRSF029038">
    <property type="entry name" value="Mtase_YbiN_prd"/>
    <property type="match status" value="1"/>
</dbReference>
<dbReference type="Pfam" id="PF05971">
    <property type="entry name" value="Methyltransf_10"/>
    <property type="match status" value="1"/>
</dbReference>
<comment type="subcellular location">
    <subcellularLocation>
        <location evidence="6">Cytoplasm</location>
    </subcellularLocation>
</comment>
<dbReference type="OrthoDB" id="1115728at2"/>
<evidence type="ECO:0000256" key="1">
    <source>
        <dbReference type="ARBA" id="ARBA00022490"/>
    </source>
</evidence>
<organism evidence="7 8">
    <name type="scientific">Sphingobacterium wenxiniae</name>
    <dbReference type="NCBI Taxonomy" id="683125"/>
    <lineage>
        <taxon>Bacteria</taxon>
        <taxon>Pseudomonadati</taxon>
        <taxon>Bacteroidota</taxon>
        <taxon>Sphingobacteriia</taxon>
        <taxon>Sphingobacteriales</taxon>
        <taxon>Sphingobacteriaceae</taxon>
        <taxon>Sphingobacterium</taxon>
    </lineage>
</organism>
<dbReference type="CDD" id="cd02440">
    <property type="entry name" value="AdoMet_MTases"/>
    <property type="match status" value="1"/>
</dbReference>
<evidence type="ECO:0000313" key="7">
    <source>
        <dbReference type="EMBL" id="SFS78785.1"/>
    </source>
</evidence>
<dbReference type="PANTHER" id="PTHR13393">
    <property type="entry name" value="SAM-DEPENDENT METHYLTRANSFERASE"/>
    <property type="match status" value="1"/>
</dbReference>
<dbReference type="PANTHER" id="PTHR13393:SF0">
    <property type="entry name" value="RNA N6-ADENOSINE-METHYLTRANSFERASE METTL16"/>
    <property type="match status" value="1"/>
</dbReference>